<evidence type="ECO:0000256" key="3">
    <source>
        <dbReference type="ARBA" id="ARBA00022475"/>
    </source>
</evidence>
<keyword evidence="5 9" id="KW-0812">Transmembrane</keyword>
<evidence type="ECO:0000313" key="12">
    <source>
        <dbReference type="Proteomes" id="UP000636264"/>
    </source>
</evidence>
<evidence type="ECO:0000256" key="5">
    <source>
        <dbReference type="ARBA" id="ARBA00022692"/>
    </source>
</evidence>
<comment type="similarity">
    <text evidence="8 9">Belongs to the TRAP transporter small permease family.</text>
</comment>
<feature type="transmembrane region" description="Helical" evidence="9">
    <location>
        <begin position="85"/>
        <end position="103"/>
    </location>
</feature>
<evidence type="ECO:0000256" key="7">
    <source>
        <dbReference type="ARBA" id="ARBA00023136"/>
    </source>
</evidence>
<dbReference type="GO" id="GO:0022857">
    <property type="term" value="F:transmembrane transporter activity"/>
    <property type="evidence" value="ECO:0007669"/>
    <property type="project" value="UniProtKB-UniRule"/>
</dbReference>
<comment type="function">
    <text evidence="9">Part of the tripartite ATP-independent periplasmic (TRAP) transport system.</text>
</comment>
<evidence type="ECO:0000256" key="4">
    <source>
        <dbReference type="ARBA" id="ARBA00022519"/>
    </source>
</evidence>
<comment type="caution">
    <text evidence="11">The sequence shown here is derived from an EMBL/GenBank/DDBJ whole genome shotgun (WGS) entry which is preliminary data.</text>
</comment>
<comment type="subunit">
    <text evidence="9">The complex comprises the extracytoplasmic solute receptor protein and the two transmembrane proteins.</text>
</comment>
<name>A0A916RS37_9HYPH</name>
<proteinExistence type="inferred from homology"/>
<dbReference type="AlphaFoldDB" id="A0A916RS37"/>
<dbReference type="RefSeq" id="WP_188721192.1">
    <property type="nucleotide sequence ID" value="NZ_BMIF01000006.1"/>
</dbReference>
<feature type="transmembrane region" description="Helical" evidence="9">
    <location>
        <begin position="47"/>
        <end position="65"/>
    </location>
</feature>
<dbReference type="PANTHER" id="PTHR35011:SF2">
    <property type="entry name" value="2,3-DIKETO-L-GULONATE TRAP TRANSPORTER SMALL PERMEASE PROTEIN YIAM"/>
    <property type="match status" value="1"/>
</dbReference>
<accession>A0A916RS37</accession>
<evidence type="ECO:0000256" key="1">
    <source>
        <dbReference type="ARBA" id="ARBA00004429"/>
    </source>
</evidence>
<protein>
    <recommendedName>
        <fullName evidence="9">TRAP transporter small permease protein</fullName>
    </recommendedName>
</protein>
<evidence type="ECO:0000259" key="10">
    <source>
        <dbReference type="Pfam" id="PF04290"/>
    </source>
</evidence>
<gene>
    <name evidence="11" type="ORF">GCM10011385_22880</name>
</gene>
<evidence type="ECO:0000256" key="9">
    <source>
        <dbReference type="RuleBase" id="RU369079"/>
    </source>
</evidence>
<evidence type="ECO:0000313" key="11">
    <source>
        <dbReference type="EMBL" id="GGA68469.1"/>
    </source>
</evidence>
<dbReference type="InterPro" id="IPR055348">
    <property type="entry name" value="DctQ"/>
</dbReference>
<keyword evidence="2 9" id="KW-0813">Transport</keyword>
<dbReference type="GO" id="GO:0005886">
    <property type="term" value="C:plasma membrane"/>
    <property type="evidence" value="ECO:0007669"/>
    <property type="project" value="UniProtKB-SubCell"/>
</dbReference>
<evidence type="ECO:0000256" key="6">
    <source>
        <dbReference type="ARBA" id="ARBA00022989"/>
    </source>
</evidence>
<dbReference type="GO" id="GO:0015740">
    <property type="term" value="P:C4-dicarboxylate transport"/>
    <property type="evidence" value="ECO:0007669"/>
    <property type="project" value="TreeGrafter"/>
</dbReference>
<feature type="domain" description="Tripartite ATP-independent periplasmic transporters DctQ component" evidence="10">
    <location>
        <begin position="24"/>
        <end position="152"/>
    </location>
</feature>
<keyword evidence="12" id="KW-1185">Reference proteome</keyword>
<dbReference type="PANTHER" id="PTHR35011">
    <property type="entry name" value="2,3-DIKETO-L-GULONATE TRAP TRANSPORTER SMALL PERMEASE PROTEIN YIAM"/>
    <property type="match status" value="1"/>
</dbReference>
<reference evidence="11" key="2">
    <citation type="submission" date="2020-09" db="EMBL/GenBank/DDBJ databases">
        <authorList>
            <person name="Sun Q."/>
            <person name="Zhou Y."/>
        </authorList>
    </citation>
    <scope>NUCLEOTIDE SEQUENCE</scope>
    <source>
        <strain evidence="11">CGMCC 1.15320</strain>
    </source>
</reference>
<dbReference type="InterPro" id="IPR007387">
    <property type="entry name" value="TRAP_DctQ"/>
</dbReference>
<sequence>MPTPLKWLFKVFDTLIVVGMAVISILVFSNVVLRYGFSSGISAAVELSRVILVWVIFLGAVAGLAKGAHLSVDILIARLPQKARFVCFLVAQGLMLWCCWLLAQGSWALTRIEWGNVTPLTGLPVGLTYAAGLFAAVMMALVILIELWGALRGTLPSTWGGAHAQEASMAVDPALTQEKIQ</sequence>
<comment type="subcellular location">
    <subcellularLocation>
        <location evidence="1 9">Cell inner membrane</location>
        <topology evidence="1 9">Multi-pass membrane protein</topology>
    </subcellularLocation>
</comment>
<keyword evidence="6 9" id="KW-1133">Transmembrane helix</keyword>
<organism evidence="11 12">
    <name type="scientific">Nitratireductor aestuarii</name>
    <dbReference type="NCBI Taxonomy" id="1735103"/>
    <lineage>
        <taxon>Bacteria</taxon>
        <taxon>Pseudomonadati</taxon>
        <taxon>Pseudomonadota</taxon>
        <taxon>Alphaproteobacteria</taxon>
        <taxon>Hyphomicrobiales</taxon>
        <taxon>Phyllobacteriaceae</taxon>
        <taxon>Nitratireductor</taxon>
    </lineage>
</organism>
<dbReference type="Pfam" id="PF04290">
    <property type="entry name" value="DctQ"/>
    <property type="match status" value="1"/>
</dbReference>
<keyword evidence="3" id="KW-1003">Cell membrane</keyword>
<feature type="transmembrane region" description="Helical" evidence="9">
    <location>
        <begin position="12"/>
        <end position="35"/>
    </location>
</feature>
<dbReference type="EMBL" id="BMIF01000006">
    <property type="protein sequence ID" value="GGA68469.1"/>
    <property type="molecule type" value="Genomic_DNA"/>
</dbReference>
<keyword evidence="7 9" id="KW-0472">Membrane</keyword>
<evidence type="ECO:0000256" key="8">
    <source>
        <dbReference type="ARBA" id="ARBA00038436"/>
    </source>
</evidence>
<evidence type="ECO:0000256" key="2">
    <source>
        <dbReference type="ARBA" id="ARBA00022448"/>
    </source>
</evidence>
<reference evidence="11" key="1">
    <citation type="journal article" date="2014" name="Int. J. Syst. Evol. Microbiol.">
        <title>Complete genome sequence of Corynebacterium casei LMG S-19264T (=DSM 44701T), isolated from a smear-ripened cheese.</title>
        <authorList>
            <consortium name="US DOE Joint Genome Institute (JGI-PGF)"/>
            <person name="Walter F."/>
            <person name="Albersmeier A."/>
            <person name="Kalinowski J."/>
            <person name="Ruckert C."/>
        </authorList>
    </citation>
    <scope>NUCLEOTIDE SEQUENCE</scope>
    <source>
        <strain evidence="11">CGMCC 1.15320</strain>
    </source>
</reference>
<dbReference type="Proteomes" id="UP000636264">
    <property type="component" value="Unassembled WGS sequence"/>
</dbReference>
<keyword evidence="4 9" id="KW-0997">Cell inner membrane</keyword>
<feature type="transmembrane region" description="Helical" evidence="9">
    <location>
        <begin position="123"/>
        <end position="145"/>
    </location>
</feature>